<reference evidence="10" key="1">
    <citation type="submission" date="2018-05" db="EMBL/GenBank/DDBJ databases">
        <authorList>
            <person name="Liu B.-T."/>
        </authorList>
    </citation>
    <scope>NUCLEOTIDE SEQUENCE [LARGE SCALE GENOMIC DNA]</scope>
    <source>
        <strain evidence="10">WD6-1</strain>
    </source>
</reference>
<dbReference type="EMBL" id="QEXV01000001">
    <property type="protein sequence ID" value="PWE18958.1"/>
    <property type="molecule type" value="Genomic_DNA"/>
</dbReference>
<gene>
    <name evidence="9" type="ORF">DDZ18_04120</name>
</gene>
<feature type="region of interest" description="Disordered" evidence="7">
    <location>
        <begin position="429"/>
        <end position="472"/>
    </location>
</feature>
<keyword evidence="5" id="KW-0233">DNA recombination</keyword>
<keyword evidence="4 6" id="KW-0175">Coiled coil</keyword>
<feature type="coiled-coil region" evidence="6">
    <location>
        <begin position="50"/>
        <end position="105"/>
    </location>
</feature>
<keyword evidence="10" id="KW-1185">Reference proteome</keyword>
<comment type="similarity">
    <text evidence="2">Belongs to the RmuC family.</text>
</comment>
<dbReference type="Pfam" id="PF02646">
    <property type="entry name" value="RmuC"/>
    <property type="match status" value="1"/>
</dbReference>
<organism evidence="9 10">
    <name type="scientific">Marinicauda salina</name>
    <dbReference type="NCBI Taxonomy" id="2135793"/>
    <lineage>
        <taxon>Bacteria</taxon>
        <taxon>Pseudomonadati</taxon>
        <taxon>Pseudomonadota</taxon>
        <taxon>Alphaproteobacteria</taxon>
        <taxon>Maricaulales</taxon>
        <taxon>Maricaulaceae</taxon>
        <taxon>Marinicauda</taxon>
    </lineage>
</organism>
<keyword evidence="8" id="KW-0472">Membrane</keyword>
<dbReference type="PANTHER" id="PTHR30563">
    <property type="entry name" value="DNA RECOMBINATION PROTEIN RMUC"/>
    <property type="match status" value="1"/>
</dbReference>
<sequence length="472" mass="51345">MDPFNLALIVFGAGGGVAAAILAVIAWRSMREAAGLRARLSEASETRIAAEAKAARADEFKAELADEREKRDAAERRIASLEAAMREREQAVAAERDRLTKLSQEMQDRFKALAGEALDASTKKLLEQAQTTFKTQQEKAEGGMKELVTPIRERLEEFKTKVEAIEKERTTHTSAMGEQIKQLSEGLAAQHRETAKLVNALQRKSTTRGQWGERTVENILELAGLTKNIDYEAQHQARDSEGASLRPDFVVRLPGKGRFVIDSKVALTAYLDAVEAPDEDTRKEALRRHASQVKTHVKQLSKKEYAAAVDGAIDFVALFIPGESFYAAAVEEDPNLFDEAIKANVIITTPATLLALAKAVAYGWRQQALEDNAEKIAAIGAELHDRIGVFAGHMERVGSGLKTATANYNKAVGSLESRVLPHTRRMAELNGQAKTVEGPAPVDETPRRLAAPEAGEDSEAAPALTAGEASET</sequence>
<proteinExistence type="inferred from homology"/>
<comment type="function">
    <text evidence="1">Involved in DNA recombination.</text>
</comment>
<keyword evidence="8" id="KW-0812">Transmembrane</keyword>
<evidence type="ECO:0000256" key="6">
    <source>
        <dbReference type="SAM" id="Coils"/>
    </source>
</evidence>
<evidence type="ECO:0000256" key="8">
    <source>
        <dbReference type="SAM" id="Phobius"/>
    </source>
</evidence>
<evidence type="ECO:0000256" key="1">
    <source>
        <dbReference type="ARBA" id="ARBA00003416"/>
    </source>
</evidence>
<evidence type="ECO:0000256" key="2">
    <source>
        <dbReference type="ARBA" id="ARBA00009840"/>
    </source>
</evidence>
<feature type="transmembrane region" description="Helical" evidence="8">
    <location>
        <begin position="6"/>
        <end position="27"/>
    </location>
</feature>
<evidence type="ECO:0000256" key="7">
    <source>
        <dbReference type="SAM" id="MobiDB-lite"/>
    </source>
</evidence>
<dbReference type="InterPro" id="IPR003798">
    <property type="entry name" value="DNA_recombination_RmuC"/>
</dbReference>
<dbReference type="GO" id="GO:0006310">
    <property type="term" value="P:DNA recombination"/>
    <property type="evidence" value="ECO:0007669"/>
    <property type="project" value="UniProtKB-KW"/>
</dbReference>
<keyword evidence="8" id="KW-1133">Transmembrane helix</keyword>
<evidence type="ECO:0000313" key="9">
    <source>
        <dbReference type="EMBL" id="PWE18958.1"/>
    </source>
</evidence>
<evidence type="ECO:0000256" key="4">
    <source>
        <dbReference type="ARBA" id="ARBA00023054"/>
    </source>
</evidence>
<accession>A0A2U2BY64</accession>
<protein>
    <recommendedName>
        <fullName evidence="3">DNA recombination protein RmuC homolog</fullName>
    </recommendedName>
</protein>
<dbReference type="PANTHER" id="PTHR30563:SF0">
    <property type="entry name" value="DNA RECOMBINATION PROTEIN RMUC"/>
    <property type="match status" value="1"/>
</dbReference>
<evidence type="ECO:0000313" key="10">
    <source>
        <dbReference type="Proteomes" id="UP000245168"/>
    </source>
</evidence>
<comment type="caution">
    <text evidence="9">The sequence shown here is derived from an EMBL/GenBank/DDBJ whole genome shotgun (WGS) entry which is preliminary data.</text>
</comment>
<dbReference type="OrthoDB" id="370725at2"/>
<dbReference type="AlphaFoldDB" id="A0A2U2BY64"/>
<evidence type="ECO:0000256" key="3">
    <source>
        <dbReference type="ARBA" id="ARBA00021840"/>
    </source>
</evidence>
<name>A0A2U2BY64_9PROT</name>
<evidence type="ECO:0000256" key="5">
    <source>
        <dbReference type="ARBA" id="ARBA00023172"/>
    </source>
</evidence>
<dbReference type="Proteomes" id="UP000245168">
    <property type="component" value="Unassembled WGS sequence"/>
</dbReference>